<sequence>METTRPALPAPDLAQPARELSAARAQVADLERQVEALRGSWSWRLTAPLRWLGTHRST</sequence>
<reference evidence="1 2" key="1">
    <citation type="submission" date="2020-08" db="EMBL/GenBank/DDBJ databases">
        <title>Genome sequence of Acidovorax monticola KACC 19171T.</title>
        <authorList>
            <person name="Hyun D.-W."/>
            <person name="Bae J.-W."/>
        </authorList>
    </citation>
    <scope>NUCLEOTIDE SEQUENCE [LARGE SCALE GENOMIC DNA]</scope>
    <source>
        <strain evidence="1 2">KACC 19171</strain>
    </source>
</reference>
<dbReference type="AlphaFoldDB" id="A0A7H0HB93"/>
<protein>
    <submittedName>
        <fullName evidence="1">Uncharacterized protein</fullName>
    </submittedName>
</protein>
<dbReference type="Proteomes" id="UP000516057">
    <property type="component" value="Chromosome"/>
</dbReference>
<organism evidence="1 2">
    <name type="scientific">Paenacidovorax monticola</name>
    <dbReference type="NCBI Taxonomy" id="1926868"/>
    <lineage>
        <taxon>Bacteria</taxon>
        <taxon>Pseudomonadati</taxon>
        <taxon>Pseudomonadota</taxon>
        <taxon>Betaproteobacteria</taxon>
        <taxon>Burkholderiales</taxon>
        <taxon>Comamonadaceae</taxon>
        <taxon>Paenacidovorax</taxon>
    </lineage>
</organism>
<dbReference type="KEGG" id="amon:H9L24_11695"/>
<name>A0A7H0HB93_9BURK</name>
<evidence type="ECO:0000313" key="1">
    <source>
        <dbReference type="EMBL" id="QNP57809.1"/>
    </source>
</evidence>
<dbReference type="EMBL" id="CP060790">
    <property type="protein sequence ID" value="QNP57809.1"/>
    <property type="molecule type" value="Genomic_DNA"/>
</dbReference>
<proteinExistence type="predicted"/>
<keyword evidence="2" id="KW-1185">Reference proteome</keyword>
<dbReference type="RefSeq" id="WP_187734809.1">
    <property type="nucleotide sequence ID" value="NZ_CP060790.1"/>
</dbReference>
<evidence type="ECO:0000313" key="2">
    <source>
        <dbReference type="Proteomes" id="UP000516057"/>
    </source>
</evidence>
<accession>A0A7H0HB93</accession>
<gene>
    <name evidence="1" type="ORF">H9L24_11695</name>
</gene>